<evidence type="ECO:0000256" key="1">
    <source>
        <dbReference type="SAM" id="MobiDB-lite"/>
    </source>
</evidence>
<accession>A0ABR9XMR3</accession>
<dbReference type="EMBL" id="JADFFM010000002">
    <property type="protein sequence ID" value="MBE9668581.1"/>
    <property type="molecule type" value="Genomic_DNA"/>
</dbReference>
<feature type="region of interest" description="Disordered" evidence="1">
    <location>
        <begin position="27"/>
        <end position="47"/>
    </location>
</feature>
<sequence>MNNLKQQLHQLCSEFVQQRMANAQQAIQSAEQSAAEDTKSSAGDKYETGREMLQQEKDRGMAQLTEANKLLVALNRISTAGKSTRVEEGSVVKTNNGNFYIAVSAGVLNLAGESYFAISAASPIGYKMMGCKVDDWFEQNGKKYRVLEVI</sequence>
<evidence type="ECO:0000313" key="3">
    <source>
        <dbReference type="Proteomes" id="UP000632774"/>
    </source>
</evidence>
<organism evidence="2 3">
    <name type="scientific">Mucilaginibacter boryungensis</name>
    <dbReference type="NCBI Taxonomy" id="768480"/>
    <lineage>
        <taxon>Bacteria</taxon>
        <taxon>Pseudomonadati</taxon>
        <taxon>Bacteroidota</taxon>
        <taxon>Sphingobacteriia</taxon>
        <taxon>Sphingobacteriales</taxon>
        <taxon>Sphingobacteriaceae</taxon>
        <taxon>Mucilaginibacter</taxon>
    </lineage>
</organism>
<proteinExistence type="predicted"/>
<keyword evidence="3" id="KW-1185">Reference proteome</keyword>
<reference evidence="2 3" key="1">
    <citation type="submission" date="2020-10" db="EMBL/GenBank/DDBJ databases">
        <title>Mucilaginibacter mali sp. nov., isolated from rhizosphere soil of apple orchard.</title>
        <authorList>
            <person name="Lee J.-S."/>
            <person name="Kim H.S."/>
            <person name="Kim J.-S."/>
        </authorList>
    </citation>
    <scope>NUCLEOTIDE SEQUENCE [LARGE SCALE GENOMIC DNA]</scope>
    <source>
        <strain evidence="2 3">KCTC 23157</strain>
    </source>
</reference>
<comment type="caution">
    <text evidence="2">The sequence shown here is derived from an EMBL/GenBank/DDBJ whole genome shotgun (WGS) entry which is preliminary data.</text>
</comment>
<protein>
    <submittedName>
        <fullName evidence="2">3-oxoacyl-ACP synthase</fullName>
    </submittedName>
</protein>
<dbReference type="Proteomes" id="UP000632774">
    <property type="component" value="Unassembled WGS sequence"/>
</dbReference>
<dbReference type="RefSeq" id="WP_194107976.1">
    <property type="nucleotide sequence ID" value="NZ_JADFFM010000002.1"/>
</dbReference>
<evidence type="ECO:0000313" key="2">
    <source>
        <dbReference type="EMBL" id="MBE9668581.1"/>
    </source>
</evidence>
<feature type="compositionally biased region" description="Basic and acidic residues" evidence="1">
    <location>
        <begin position="36"/>
        <end position="47"/>
    </location>
</feature>
<gene>
    <name evidence="2" type="ORF">IRJ18_19585</name>
</gene>
<name>A0ABR9XMR3_9SPHI</name>